<dbReference type="Proteomes" id="UP000225706">
    <property type="component" value="Unassembled WGS sequence"/>
</dbReference>
<feature type="region of interest" description="Disordered" evidence="1">
    <location>
        <begin position="155"/>
        <end position="177"/>
    </location>
</feature>
<reference evidence="3" key="1">
    <citation type="journal article" date="2017" name="bioRxiv">
        <title>Comparative analysis of the genomes of Stylophora pistillata and Acropora digitifera provides evidence for extensive differences between species of corals.</title>
        <authorList>
            <person name="Voolstra C.R."/>
            <person name="Li Y."/>
            <person name="Liew Y.J."/>
            <person name="Baumgarten S."/>
            <person name="Zoccola D."/>
            <person name="Flot J.-F."/>
            <person name="Tambutte S."/>
            <person name="Allemand D."/>
            <person name="Aranda M."/>
        </authorList>
    </citation>
    <scope>NUCLEOTIDE SEQUENCE [LARGE SCALE GENOMIC DNA]</scope>
</reference>
<dbReference type="EMBL" id="LSMT01000064">
    <property type="protein sequence ID" value="PFX29546.1"/>
    <property type="molecule type" value="Genomic_DNA"/>
</dbReference>
<sequence>MKAVDVRVKRILSDMEIFFCEIDKDNVLNEKHRSKHDTLAKKVLTFRRQEYVVKATPNSTCFPSLSRSYVEQISNVAWPKNRYFRQRSHSYPMVKRLNPLPRLIEEDETIELEKPVITNTRVPEVQKFNWTDNKLSDEWLNKINRLTSTMNSLETCTPKGPHSSGKSPTPNSIGDRKRAGFVSCRQDSSTAIRGVAPVERLVKVARKESLPQFSDVRKPDSTYISLISGVTQETQKLTHTQFGGGIDNTDKKRTNYELKKAKSCKNLKCIQMNMFTPRKLFCSSPNTQGQLSNSCEYIKQIGR</sequence>
<proteinExistence type="predicted"/>
<dbReference type="OrthoDB" id="5985385at2759"/>
<keyword evidence="3" id="KW-1185">Reference proteome</keyword>
<name>A0A2B4SJK8_STYPI</name>
<protein>
    <submittedName>
        <fullName evidence="2">Uncharacterized protein</fullName>
    </submittedName>
</protein>
<comment type="caution">
    <text evidence="2">The sequence shown here is derived from an EMBL/GenBank/DDBJ whole genome shotgun (WGS) entry which is preliminary data.</text>
</comment>
<dbReference type="AlphaFoldDB" id="A0A2B4SJK8"/>
<evidence type="ECO:0000313" key="2">
    <source>
        <dbReference type="EMBL" id="PFX29546.1"/>
    </source>
</evidence>
<organism evidence="2 3">
    <name type="scientific">Stylophora pistillata</name>
    <name type="common">Smooth cauliflower coral</name>
    <dbReference type="NCBI Taxonomy" id="50429"/>
    <lineage>
        <taxon>Eukaryota</taxon>
        <taxon>Metazoa</taxon>
        <taxon>Cnidaria</taxon>
        <taxon>Anthozoa</taxon>
        <taxon>Hexacorallia</taxon>
        <taxon>Scleractinia</taxon>
        <taxon>Astrocoeniina</taxon>
        <taxon>Pocilloporidae</taxon>
        <taxon>Stylophora</taxon>
    </lineage>
</organism>
<evidence type="ECO:0000313" key="3">
    <source>
        <dbReference type="Proteomes" id="UP000225706"/>
    </source>
</evidence>
<accession>A0A2B4SJK8</accession>
<evidence type="ECO:0000256" key="1">
    <source>
        <dbReference type="SAM" id="MobiDB-lite"/>
    </source>
</evidence>
<gene>
    <name evidence="2" type="ORF">AWC38_SpisGene5726</name>
</gene>